<keyword evidence="1" id="KW-0479">Metal-binding</keyword>
<dbReference type="AlphaFoldDB" id="A0A6V7WJT3"/>
<evidence type="ECO:0000313" key="4">
    <source>
        <dbReference type="Proteomes" id="UP000580250"/>
    </source>
</evidence>
<reference evidence="3 4" key="1">
    <citation type="submission" date="2020-08" db="EMBL/GenBank/DDBJ databases">
        <authorList>
            <person name="Koutsovoulos G."/>
            <person name="Danchin GJ E."/>
        </authorList>
    </citation>
    <scope>NUCLEOTIDE SEQUENCE [LARGE SCALE GENOMIC DNA]</scope>
</reference>
<proteinExistence type="predicted"/>
<dbReference type="EMBL" id="CAJEWN010000630">
    <property type="protein sequence ID" value="CAD2187259.1"/>
    <property type="molecule type" value="Genomic_DNA"/>
</dbReference>
<dbReference type="InterPro" id="IPR000679">
    <property type="entry name" value="Znf_GATA"/>
</dbReference>
<gene>
    <name evidence="3" type="ORF">MENT_LOCUS39830</name>
</gene>
<name>A0A6V7WJT3_MELEN</name>
<dbReference type="GO" id="GO:0008270">
    <property type="term" value="F:zinc ion binding"/>
    <property type="evidence" value="ECO:0007669"/>
    <property type="project" value="UniProtKB-KW"/>
</dbReference>
<dbReference type="SUPFAM" id="SSF57716">
    <property type="entry name" value="Glucocorticoid receptor-like (DNA-binding domain)"/>
    <property type="match status" value="1"/>
</dbReference>
<evidence type="ECO:0000256" key="1">
    <source>
        <dbReference type="PROSITE-ProRule" id="PRU00094"/>
    </source>
</evidence>
<evidence type="ECO:0000259" key="2">
    <source>
        <dbReference type="PROSITE" id="PS50114"/>
    </source>
</evidence>
<sequence>MFEKRKVEYANELKNSIIYIFNKIRGIIQGNKQDCFNCRVTQTKPWYRYLKEHYLCQPCQKNVSTTILFVNQDGSKRLPS</sequence>
<dbReference type="PROSITE" id="PS50114">
    <property type="entry name" value="GATA_ZN_FINGER_2"/>
    <property type="match status" value="1"/>
</dbReference>
<evidence type="ECO:0000313" key="3">
    <source>
        <dbReference type="EMBL" id="CAD2187259.1"/>
    </source>
</evidence>
<protein>
    <recommendedName>
        <fullName evidence="2">GATA-type domain-containing protein</fullName>
    </recommendedName>
</protein>
<keyword evidence="1" id="KW-0862">Zinc</keyword>
<feature type="domain" description="GATA-type" evidence="2">
    <location>
        <begin position="29"/>
        <end position="59"/>
    </location>
</feature>
<organism evidence="3 4">
    <name type="scientific">Meloidogyne enterolobii</name>
    <name type="common">Root-knot nematode worm</name>
    <name type="synonym">Meloidogyne mayaguensis</name>
    <dbReference type="NCBI Taxonomy" id="390850"/>
    <lineage>
        <taxon>Eukaryota</taxon>
        <taxon>Metazoa</taxon>
        <taxon>Ecdysozoa</taxon>
        <taxon>Nematoda</taxon>
        <taxon>Chromadorea</taxon>
        <taxon>Rhabditida</taxon>
        <taxon>Tylenchina</taxon>
        <taxon>Tylenchomorpha</taxon>
        <taxon>Tylenchoidea</taxon>
        <taxon>Meloidogynidae</taxon>
        <taxon>Meloidogyninae</taxon>
        <taxon>Meloidogyne</taxon>
    </lineage>
</organism>
<comment type="caution">
    <text evidence="3">The sequence shown here is derived from an EMBL/GenBank/DDBJ whole genome shotgun (WGS) entry which is preliminary data.</text>
</comment>
<accession>A0A6V7WJT3</accession>
<dbReference type="Proteomes" id="UP000580250">
    <property type="component" value="Unassembled WGS sequence"/>
</dbReference>
<dbReference type="GO" id="GO:0006355">
    <property type="term" value="P:regulation of DNA-templated transcription"/>
    <property type="evidence" value="ECO:0007669"/>
    <property type="project" value="InterPro"/>
</dbReference>
<dbReference type="GO" id="GO:0043565">
    <property type="term" value="F:sequence-specific DNA binding"/>
    <property type="evidence" value="ECO:0007669"/>
    <property type="project" value="InterPro"/>
</dbReference>
<keyword evidence="1" id="KW-0863">Zinc-finger</keyword>